<organism evidence="10 11">
    <name type="scientific">Prorocentrum cordatum</name>
    <dbReference type="NCBI Taxonomy" id="2364126"/>
    <lineage>
        <taxon>Eukaryota</taxon>
        <taxon>Sar</taxon>
        <taxon>Alveolata</taxon>
        <taxon>Dinophyceae</taxon>
        <taxon>Prorocentrales</taxon>
        <taxon>Prorocentraceae</taxon>
        <taxon>Prorocentrum</taxon>
    </lineage>
</organism>
<keyword evidence="4 5" id="KW-0505">Motor protein</keyword>
<dbReference type="PANTHER" id="PTHR47968">
    <property type="entry name" value="CENTROMERE PROTEIN E"/>
    <property type="match status" value="1"/>
</dbReference>
<evidence type="ECO:0000313" key="10">
    <source>
        <dbReference type="EMBL" id="CAK0790922.1"/>
    </source>
</evidence>
<dbReference type="Pfam" id="PF00225">
    <property type="entry name" value="Kinesin"/>
    <property type="match status" value="1"/>
</dbReference>
<sequence>MADGPPVAAAPSTAAPRRQGDEAEEKANVVVAVRTRPLNGRELATAGSGERTLSYPGPQRVEHTGQEHSFIFDHVFGDGTSQEQIFQGLGVQCLDQAFGGYNSTIFAYGQTGSGKTHTMMSHAGPEEDWGLVPRISAGLYRRIDEITAAHSSRGFLVQCSFLEIYNEVVHDLLVPRSKQSKGGGLEIKEAKGIGIYVKDLTEIVVEDAQRLSRLIRDGFEYRSTASTNMNDRSSRSHCVFTIKLHQKDTVDSTKNTISKVNLVDLAGSERAKATGAEGVRLKEGANINKSLSALGNVINSLSSMESGKKKVYVPYLGGGSSPAAGEPGRKLSVHHGGHAEPSAWRRGGDSVDVELRQARQGDQDRGAQERGSRPGETARDGGAGAEAEAGPGHVGGRPRGTARAAGEAPESDPAAGGLHLTELGGQAAEVQAVRGEDRRAAQEEAQRAVEQLAEEQRRRLELLEQHGDLLLTLRSVEALGSGLCVGWRGSPVS</sequence>
<keyword evidence="6" id="KW-0493">Microtubule</keyword>
<keyword evidence="2 5" id="KW-0067">ATP-binding</keyword>
<accession>A0ABN9PDH3</accession>
<keyword evidence="1 5" id="KW-0547">Nucleotide-binding</keyword>
<feature type="compositionally biased region" description="Basic and acidic residues" evidence="8">
    <location>
        <begin position="346"/>
        <end position="379"/>
    </location>
</feature>
<dbReference type="InterPro" id="IPR019821">
    <property type="entry name" value="Kinesin_motor_CS"/>
</dbReference>
<proteinExistence type="inferred from homology"/>
<name>A0ABN9PDH3_9DINO</name>
<evidence type="ECO:0000256" key="6">
    <source>
        <dbReference type="RuleBase" id="RU000394"/>
    </source>
</evidence>
<keyword evidence="3 7" id="KW-0175">Coiled coil</keyword>
<dbReference type="Proteomes" id="UP001189429">
    <property type="component" value="Unassembled WGS sequence"/>
</dbReference>
<keyword evidence="11" id="KW-1185">Reference proteome</keyword>
<comment type="caution">
    <text evidence="10">The sequence shown here is derived from an EMBL/GenBank/DDBJ whole genome shotgun (WGS) entry which is preliminary data.</text>
</comment>
<evidence type="ECO:0000313" key="11">
    <source>
        <dbReference type="Proteomes" id="UP001189429"/>
    </source>
</evidence>
<dbReference type="PROSITE" id="PS00411">
    <property type="entry name" value="KINESIN_MOTOR_1"/>
    <property type="match status" value="1"/>
</dbReference>
<dbReference type="PROSITE" id="PS50067">
    <property type="entry name" value="KINESIN_MOTOR_2"/>
    <property type="match status" value="1"/>
</dbReference>
<dbReference type="SMART" id="SM00129">
    <property type="entry name" value="KISc"/>
    <property type="match status" value="1"/>
</dbReference>
<dbReference type="Gene3D" id="3.40.850.10">
    <property type="entry name" value="Kinesin motor domain"/>
    <property type="match status" value="1"/>
</dbReference>
<evidence type="ECO:0000256" key="8">
    <source>
        <dbReference type="SAM" id="MobiDB-lite"/>
    </source>
</evidence>
<dbReference type="SUPFAM" id="SSF52540">
    <property type="entry name" value="P-loop containing nucleoside triphosphate hydrolases"/>
    <property type="match status" value="1"/>
</dbReference>
<gene>
    <name evidence="10" type="ORF">PCOR1329_LOCUS2040</name>
</gene>
<feature type="compositionally biased region" description="Low complexity" evidence="8">
    <location>
        <begin position="399"/>
        <end position="408"/>
    </location>
</feature>
<evidence type="ECO:0000256" key="3">
    <source>
        <dbReference type="ARBA" id="ARBA00023054"/>
    </source>
</evidence>
<dbReference type="PANTHER" id="PTHR47968:SF75">
    <property type="entry name" value="CENTROMERE-ASSOCIATED PROTEIN E"/>
    <property type="match status" value="1"/>
</dbReference>
<comment type="similarity">
    <text evidence="5 6">Belongs to the TRAFAC class myosin-kinesin ATPase superfamily. Kinesin family.</text>
</comment>
<dbReference type="InterPro" id="IPR027640">
    <property type="entry name" value="Kinesin-like_fam"/>
</dbReference>
<feature type="coiled-coil region" evidence="7">
    <location>
        <begin position="438"/>
        <end position="466"/>
    </location>
</feature>
<evidence type="ECO:0000256" key="5">
    <source>
        <dbReference type="PROSITE-ProRule" id="PRU00283"/>
    </source>
</evidence>
<feature type="region of interest" description="Disordered" evidence="8">
    <location>
        <begin position="1"/>
        <end position="26"/>
    </location>
</feature>
<evidence type="ECO:0000256" key="4">
    <source>
        <dbReference type="ARBA" id="ARBA00023175"/>
    </source>
</evidence>
<evidence type="ECO:0000256" key="7">
    <source>
        <dbReference type="SAM" id="Coils"/>
    </source>
</evidence>
<reference evidence="10" key="1">
    <citation type="submission" date="2023-10" db="EMBL/GenBank/DDBJ databases">
        <authorList>
            <person name="Chen Y."/>
            <person name="Shah S."/>
            <person name="Dougan E. K."/>
            <person name="Thang M."/>
            <person name="Chan C."/>
        </authorList>
    </citation>
    <scope>NUCLEOTIDE SEQUENCE [LARGE SCALE GENOMIC DNA]</scope>
</reference>
<feature type="domain" description="Kinesin motor" evidence="9">
    <location>
        <begin position="28"/>
        <end position="315"/>
    </location>
</feature>
<dbReference type="InterPro" id="IPR001752">
    <property type="entry name" value="Kinesin_motor_dom"/>
</dbReference>
<feature type="region of interest" description="Disordered" evidence="8">
    <location>
        <begin position="322"/>
        <end position="417"/>
    </location>
</feature>
<protein>
    <recommendedName>
        <fullName evidence="6">Kinesin-like protein</fullName>
    </recommendedName>
</protein>
<feature type="compositionally biased region" description="Low complexity" evidence="8">
    <location>
        <begin position="1"/>
        <end position="16"/>
    </location>
</feature>
<dbReference type="InterPro" id="IPR036961">
    <property type="entry name" value="Kinesin_motor_dom_sf"/>
</dbReference>
<feature type="binding site" evidence="5">
    <location>
        <begin position="109"/>
        <end position="116"/>
    </location>
    <ligand>
        <name>ATP</name>
        <dbReference type="ChEBI" id="CHEBI:30616"/>
    </ligand>
</feature>
<dbReference type="EMBL" id="CAUYUJ010000503">
    <property type="protein sequence ID" value="CAK0790922.1"/>
    <property type="molecule type" value="Genomic_DNA"/>
</dbReference>
<dbReference type="CDD" id="cd00106">
    <property type="entry name" value="KISc"/>
    <property type="match status" value="1"/>
</dbReference>
<evidence type="ECO:0000256" key="1">
    <source>
        <dbReference type="ARBA" id="ARBA00022741"/>
    </source>
</evidence>
<evidence type="ECO:0000259" key="9">
    <source>
        <dbReference type="PROSITE" id="PS50067"/>
    </source>
</evidence>
<dbReference type="PRINTS" id="PR00380">
    <property type="entry name" value="KINESINHEAVY"/>
</dbReference>
<evidence type="ECO:0000256" key="2">
    <source>
        <dbReference type="ARBA" id="ARBA00022840"/>
    </source>
</evidence>
<dbReference type="InterPro" id="IPR027417">
    <property type="entry name" value="P-loop_NTPase"/>
</dbReference>